<dbReference type="PANTHER" id="PTHR42770:SF7">
    <property type="entry name" value="MEMBRANE PROTEIN"/>
    <property type="match status" value="1"/>
</dbReference>
<feature type="transmembrane region" description="Helical" evidence="6">
    <location>
        <begin position="47"/>
        <end position="69"/>
    </location>
</feature>
<evidence type="ECO:0000313" key="8">
    <source>
        <dbReference type="Proteomes" id="UP000269573"/>
    </source>
</evidence>
<dbReference type="GO" id="GO:0005886">
    <property type="term" value="C:plasma membrane"/>
    <property type="evidence" value="ECO:0007669"/>
    <property type="project" value="UniProtKB-SubCell"/>
</dbReference>
<dbReference type="EMBL" id="RHHU01000010">
    <property type="protein sequence ID" value="RNB83980.1"/>
    <property type="molecule type" value="Genomic_DNA"/>
</dbReference>
<feature type="transmembrane region" description="Helical" evidence="6">
    <location>
        <begin position="267"/>
        <end position="288"/>
    </location>
</feature>
<evidence type="ECO:0000256" key="1">
    <source>
        <dbReference type="ARBA" id="ARBA00004651"/>
    </source>
</evidence>
<evidence type="ECO:0000313" key="7">
    <source>
        <dbReference type="EMBL" id="RNB83980.1"/>
    </source>
</evidence>
<dbReference type="RefSeq" id="WP_122924476.1">
    <property type="nucleotide sequence ID" value="NZ_JARMEQ010000009.1"/>
</dbReference>
<evidence type="ECO:0000256" key="6">
    <source>
        <dbReference type="SAM" id="Phobius"/>
    </source>
</evidence>
<feature type="transmembrane region" description="Helical" evidence="6">
    <location>
        <begin position="221"/>
        <end position="247"/>
    </location>
</feature>
<evidence type="ECO:0000256" key="5">
    <source>
        <dbReference type="ARBA" id="ARBA00023136"/>
    </source>
</evidence>
<keyword evidence="2" id="KW-1003">Cell membrane</keyword>
<comment type="caution">
    <text evidence="7">The sequence shown here is derived from an EMBL/GenBank/DDBJ whole genome shotgun (WGS) entry which is preliminary data.</text>
</comment>
<gene>
    <name evidence="7" type="ORF">EDM59_15835</name>
</gene>
<sequence>MNGEYQLKKELSLWHVVVMAIGQIIGAGVMSLTGIAIALTGSGVTPAFVLSAMLTLITTLPIAIMGASIPTTGGPYKYTSRLLSPRLGFFYLLIFLVANLTLATYAISFAKYFQSLLPSVNFSLIAVLILTLCYVVNMFGVKSAASAEGFLVVVKVIAVFVFILWGVPKIQWDTLAVTGMFPSGLGGFLTATGLVSFATGGASIVAELGGEMKNPKRDIPLTIILTTAGIAVIYAFMAAVASGVLPIEQVAGKHLDEVAKAILPQPLFLFFIIGGSLFAIASTLNATFSWVTKGFLIACDDGWLPKGLGAVNKKYGTPHWLLTIFYLIGVIPVVTEVSLETVTEMGLGLFLLNSVLPVLAATQLPKKYPDLYEKSFIKLKPKNLNLLVGVTVVIQLFQGFLLMKEIPATGLYFSIGFIVFAALYVWIVGGTPRMKNRKMSGFEDERPINVGPIHDHKIGVNQ</sequence>
<feature type="transmembrane region" description="Helical" evidence="6">
    <location>
        <begin position="409"/>
        <end position="429"/>
    </location>
</feature>
<evidence type="ECO:0000256" key="4">
    <source>
        <dbReference type="ARBA" id="ARBA00022989"/>
    </source>
</evidence>
<feature type="transmembrane region" description="Helical" evidence="6">
    <location>
        <begin position="320"/>
        <end position="339"/>
    </location>
</feature>
<feature type="transmembrane region" description="Helical" evidence="6">
    <location>
        <begin position="345"/>
        <end position="364"/>
    </location>
</feature>
<name>A0A3M8D7A9_9BACL</name>
<feature type="transmembrane region" description="Helical" evidence="6">
    <location>
        <begin position="89"/>
        <end position="110"/>
    </location>
</feature>
<feature type="transmembrane region" description="Helical" evidence="6">
    <location>
        <begin position="149"/>
        <end position="167"/>
    </location>
</feature>
<feature type="transmembrane region" description="Helical" evidence="6">
    <location>
        <begin position="384"/>
        <end position="403"/>
    </location>
</feature>
<dbReference type="InterPro" id="IPR050367">
    <property type="entry name" value="APC_superfamily"/>
</dbReference>
<keyword evidence="4 6" id="KW-1133">Transmembrane helix</keyword>
<keyword evidence="5 6" id="KW-0472">Membrane</keyword>
<dbReference type="Gene3D" id="1.20.1740.10">
    <property type="entry name" value="Amino acid/polyamine transporter I"/>
    <property type="match status" value="1"/>
</dbReference>
<dbReference type="PIRSF" id="PIRSF006060">
    <property type="entry name" value="AA_transporter"/>
    <property type="match status" value="1"/>
</dbReference>
<accession>A0A3M8D7A9</accession>
<protein>
    <submittedName>
        <fullName evidence="7">Amino acid permease</fullName>
    </submittedName>
</protein>
<keyword evidence="3 6" id="KW-0812">Transmembrane</keyword>
<evidence type="ECO:0000256" key="3">
    <source>
        <dbReference type="ARBA" id="ARBA00022692"/>
    </source>
</evidence>
<dbReference type="InterPro" id="IPR002293">
    <property type="entry name" value="AA/rel_permease1"/>
</dbReference>
<organism evidence="7 8">
    <name type="scientific">Brevibacillus nitrificans</name>
    <dbReference type="NCBI Taxonomy" id="651560"/>
    <lineage>
        <taxon>Bacteria</taxon>
        <taxon>Bacillati</taxon>
        <taxon>Bacillota</taxon>
        <taxon>Bacilli</taxon>
        <taxon>Bacillales</taxon>
        <taxon>Paenibacillaceae</taxon>
        <taxon>Brevibacillus</taxon>
    </lineage>
</organism>
<feature type="transmembrane region" description="Helical" evidence="6">
    <location>
        <begin position="116"/>
        <end position="137"/>
    </location>
</feature>
<feature type="transmembrane region" description="Helical" evidence="6">
    <location>
        <begin position="12"/>
        <end position="41"/>
    </location>
</feature>
<dbReference type="GO" id="GO:0022857">
    <property type="term" value="F:transmembrane transporter activity"/>
    <property type="evidence" value="ECO:0007669"/>
    <property type="project" value="InterPro"/>
</dbReference>
<proteinExistence type="predicted"/>
<dbReference type="Proteomes" id="UP000269573">
    <property type="component" value="Unassembled WGS sequence"/>
</dbReference>
<feature type="transmembrane region" description="Helical" evidence="6">
    <location>
        <begin position="187"/>
        <end position="209"/>
    </location>
</feature>
<keyword evidence="8" id="KW-1185">Reference proteome</keyword>
<evidence type="ECO:0000256" key="2">
    <source>
        <dbReference type="ARBA" id="ARBA00022475"/>
    </source>
</evidence>
<dbReference type="Pfam" id="PF13520">
    <property type="entry name" value="AA_permease_2"/>
    <property type="match status" value="1"/>
</dbReference>
<dbReference type="AlphaFoldDB" id="A0A3M8D7A9"/>
<dbReference type="PANTHER" id="PTHR42770">
    <property type="entry name" value="AMINO ACID TRANSPORTER-RELATED"/>
    <property type="match status" value="1"/>
</dbReference>
<reference evidence="7 8" key="1">
    <citation type="submission" date="2018-10" db="EMBL/GenBank/DDBJ databases">
        <title>Phylogenomics of Brevibacillus.</title>
        <authorList>
            <person name="Dunlap C."/>
        </authorList>
    </citation>
    <scope>NUCLEOTIDE SEQUENCE [LARGE SCALE GENOMIC DNA]</scope>
    <source>
        <strain evidence="7 8">JCM 15774</strain>
    </source>
</reference>
<comment type="subcellular location">
    <subcellularLocation>
        <location evidence="1">Cell membrane</location>
        <topology evidence="1">Multi-pass membrane protein</topology>
    </subcellularLocation>
</comment>